<keyword evidence="2" id="KW-1185">Reference proteome</keyword>
<accession>A0ACC1N116</accession>
<evidence type="ECO:0000313" key="2">
    <source>
        <dbReference type="Proteomes" id="UP001143910"/>
    </source>
</evidence>
<evidence type="ECO:0000313" key="1">
    <source>
        <dbReference type="EMBL" id="KAJ2972153.1"/>
    </source>
</evidence>
<organism evidence="1 2">
    <name type="scientific">Zarea fungicola</name>
    <dbReference type="NCBI Taxonomy" id="93591"/>
    <lineage>
        <taxon>Eukaryota</taxon>
        <taxon>Fungi</taxon>
        <taxon>Dikarya</taxon>
        <taxon>Ascomycota</taxon>
        <taxon>Pezizomycotina</taxon>
        <taxon>Sordariomycetes</taxon>
        <taxon>Hypocreomycetidae</taxon>
        <taxon>Hypocreales</taxon>
        <taxon>Cordycipitaceae</taxon>
        <taxon>Zarea</taxon>
    </lineage>
</organism>
<protein>
    <submittedName>
        <fullName evidence="1">Uncharacterized protein</fullName>
    </submittedName>
</protein>
<gene>
    <name evidence="1" type="ORF">NQ176_g7319</name>
</gene>
<dbReference type="EMBL" id="JANJQO010001205">
    <property type="protein sequence ID" value="KAJ2972153.1"/>
    <property type="molecule type" value="Genomic_DNA"/>
</dbReference>
<name>A0ACC1N116_9HYPO</name>
<sequence>MTTAVLDHHAQSIHSPQFLAKRLPINAVPALDGPAIGRRLIGEALTARVEAIDHDLCEPGEEDTFFVADLGDVYRQHLRWKKNLARVRPFYAVKCNPDPLVLRLLAALGTGFDCASKTEIDQVLAMGTSPDRIIYAQPCKTNSYVRHVKAAGVRQMTFDNTDELYKIAKHFPEAELFLRIITDDTSSACRLSMKFGAPMDGQHL</sequence>
<proteinExistence type="predicted"/>
<comment type="caution">
    <text evidence="1">The sequence shown here is derived from an EMBL/GenBank/DDBJ whole genome shotgun (WGS) entry which is preliminary data.</text>
</comment>
<reference evidence="1" key="1">
    <citation type="submission" date="2022-08" db="EMBL/GenBank/DDBJ databases">
        <title>Genome Sequence of Lecanicillium fungicola.</title>
        <authorList>
            <person name="Buettner E."/>
        </authorList>
    </citation>
    <scope>NUCLEOTIDE SEQUENCE</scope>
    <source>
        <strain evidence="1">Babe33</strain>
    </source>
</reference>
<dbReference type="Proteomes" id="UP001143910">
    <property type="component" value="Unassembled WGS sequence"/>
</dbReference>